<dbReference type="Proteomes" id="UP000002212">
    <property type="component" value="Plasmid pROB01"/>
</dbReference>
<evidence type="ECO:0000313" key="7">
    <source>
        <dbReference type="Proteomes" id="UP000002212"/>
    </source>
</evidence>
<dbReference type="KEGG" id="rop:ROP_pROB01-04390"/>
<dbReference type="Gene3D" id="1.10.357.10">
    <property type="entry name" value="Tetracycline Repressor, domain 2"/>
    <property type="match status" value="1"/>
</dbReference>
<reference evidence="6 7" key="1">
    <citation type="submission" date="2009-03" db="EMBL/GenBank/DDBJ databases">
        <title>Comparison of the complete genome sequences of Rhodococcus erythropolis PR4 and Rhodococcus opacus B4.</title>
        <authorList>
            <person name="Takarada H."/>
            <person name="Sekine M."/>
            <person name="Hosoyama A."/>
            <person name="Yamada R."/>
            <person name="Fujisawa T."/>
            <person name="Omata S."/>
            <person name="Shimizu A."/>
            <person name="Tsukatani N."/>
            <person name="Tanikawa S."/>
            <person name="Fujita N."/>
            <person name="Harayama S."/>
        </authorList>
    </citation>
    <scope>NUCLEOTIDE SEQUENCE [LARGE SCALE GENOMIC DNA]</scope>
    <source>
        <strain evidence="6 7">B4</strain>
        <plasmid evidence="6 7">pROB01</plasmid>
    </source>
</reference>
<keyword evidence="2 4" id="KW-0238">DNA-binding</keyword>
<accession>C1BC83</accession>
<dbReference type="InterPro" id="IPR001647">
    <property type="entry name" value="HTH_TetR"/>
</dbReference>
<feature type="domain" description="HTH tetR-type" evidence="5">
    <location>
        <begin position="19"/>
        <end position="79"/>
    </location>
</feature>
<geneLocation type="plasmid" evidence="6 7">
    <name>pROB01</name>
</geneLocation>
<keyword evidence="1" id="KW-0805">Transcription regulation</keyword>
<keyword evidence="6" id="KW-0614">Plasmid</keyword>
<evidence type="ECO:0000256" key="2">
    <source>
        <dbReference type="ARBA" id="ARBA00023125"/>
    </source>
</evidence>
<dbReference type="AlphaFoldDB" id="C1BC83"/>
<evidence type="ECO:0000256" key="3">
    <source>
        <dbReference type="ARBA" id="ARBA00023163"/>
    </source>
</evidence>
<name>C1BC83_RHOOB</name>
<dbReference type="InterPro" id="IPR050109">
    <property type="entry name" value="HTH-type_TetR-like_transc_reg"/>
</dbReference>
<dbReference type="PROSITE" id="PS50977">
    <property type="entry name" value="HTH_TETR_2"/>
    <property type="match status" value="1"/>
</dbReference>
<dbReference type="InterPro" id="IPR040611">
    <property type="entry name" value="AlkX_C"/>
</dbReference>
<dbReference type="EMBL" id="AP011116">
    <property type="protein sequence ID" value="BAH55938.1"/>
    <property type="molecule type" value="Genomic_DNA"/>
</dbReference>
<proteinExistence type="predicted"/>
<dbReference type="Pfam" id="PF00440">
    <property type="entry name" value="TetR_N"/>
    <property type="match status" value="1"/>
</dbReference>
<dbReference type="SUPFAM" id="SSF46689">
    <property type="entry name" value="Homeodomain-like"/>
    <property type="match status" value="1"/>
</dbReference>
<organism evidence="6 7">
    <name type="scientific">Rhodococcus opacus (strain B4)</name>
    <dbReference type="NCBI Taxonomy" id="632772"/>
    <lineage>
        <taxon>Bacteria</taxon>
        <taxon>Bacillati</taxon>
        <taxon>Actinomycetota</taxon>
        <taxon>Actinomycetes</taxon>
        <taxon>Mycobacteriales</taxon>
        <taxon>Nocardiaceae</taxon>
        <taxon>Rhodococcus</taxon>
    </lineage>
</organism>
<feature type="DNA-binding region" description="H-T-H motif" evidence="4">
    <location>
        <begin position="42"/>
        <end position="61"/>
    </location>
</feature>
<evidence type="ECO:0000259" key="5">
    <source>
        <dbReference type="PROSITE" id="PS50977"/>
    </source>
</evidence>
<keyword evidence="3" id="KW-0804">Transcription</keyword>
<dbReference type="HOGENOM" id="CLU_088557_0_0_11"/>
<protein>
    <submittedName>
        <fullName evidence="6">Putative TetR family transcriptional regulator</fullName>
    </submittedName>
</protein>
<gene>
    <name evidence="6" type="ordered locus">ROP_pROB01-04390</name>
</gene>
<sequence>MIGRPRARARIPYAEATRSLLHQSILDAMGDLLRTKDWSEITMTHVAASAGVSRQTLYNEFQSRHGLAQGYALRLTDSFVEALDEAVYTNTGDMHGALLGGFSRFFAESGSDPLVQSLLTGDPKPDLLRLITVESAPLIERASGRLSTTFGHSWVQASTERAMVLAKAIARLAISYISMPPDSYGDVAEDMAKLLTPYVLASTPVVE</sequence>
<evidence type="ECO:0000256" key="1">
    <source>
        <dbReference type="ARBA" id="ARBA00023015"/>
    </source>
</evidence>
<evidence type="ECO:0000313" key="6">
    <source>
        <dbReference type="EMBL" id="BAH55938.1"/>
    </source>
</evidence>
<dbReference type="PATRIC" id="fig|632772.20.peg.8190"/>
<evidence type="ECO:0000256" key="4">
    <source>
        <dbReference type="PROSITE-ProRule" id="PRU00335"/>
    </source>
</evidence>
<dbReference type="GO" id="GO:0003700">
    <property type="term" value="F:DNA-binding transcription factor activity"/>
    <property type="evidence" value="ECO:0007669"/>
    <property type="project" value="TreeGrafter"/>
</dbReference>
<dbReference type="InterPro" id="IPR009057">
    <property type="entry name" value="Homeodomain-like_sf"/>
</dbReference>
<dbReference type="Pfam" id="PF18556">
    <property type="entry name" value="TetR_C_35"/>
    <property type="match status" value="1"/>
</dbReference>
<dbReference type="PANTHER" id="PTHR30055:SF234">
    <property type="entry name" value="HTH-TYPE TRANSCRIPTIONAL REGULATOR BETI"/>
    <property type="match status" value="1"/>
</dbReference>
<dbReference type="GO" id="GO:0000976">
    <property type="term" value="F:transcription cis-regulatory region binding"/>
    <property type="evidence" value="ECO:0007669"/>
    <property type="project" value="TreeGrafter"/>
</dbReference>
<dbReference type="PANTHER" id="PTHR30055">
    <property type="entry name" value="HTH-TYPE TRANSCRIPTIONAL REGULATOR RUTR"/>
    <property type="match status" value="1"/>
</dbReference>